<reference evidence="2" key="2">
    <citation type="submission" date="2016-06" db="EMBL/GenBank/DDBJ databases">
        <title>The genome of a short-lived fish provides insights into sex chromosome evolution and the genetic control of aging.</title>
        <authorList>
            <person name="Reichwald K."/>
            <person name="Felder M."/>
            <person name="Petzold A."/>
            <person name="Koch P."/>
            <person name="Groth M."/>
            <person name="Platzer M."/>
        </authorList>
    </citation>
    <scope>NUCLEOTIDE SEQUENCE</scope>
    <source>
        <tissue evidence="2">Brain</tissue>
    </source>
</reference>
<accession>A0A1A8CDT5</accession>
<organism evidence="2">
    <name type="scientific">Nothobranchius kadleci</name>
    <name type="common">African annual killifish</name>
    <dbReference type="NCBI Taxonomy" id="1051664"/>
    <lineage>
        <taxon>Eukaryota</taxon>
        <taxon>Metazoa</taxon>
        <taxon>Chordata</taxon>
        <taxon>Craniata</taxon>
        <taxon>Vertebrata</taxon>
        <taxon>Euteleostomi</taxon>
        <taxon>Actinopterygii</taxon>
        <taxon>Neopterygii</taxon>
        <taxon>Teleostei</taxon>
        <taxon>Neoteleostei</taxon>
        <taxon>Acanthomorphata</taxon>
        <taxon>Ovalentaria</taxon>
        <taxon>Atherinomorphae</taxon>
        <taxon>Cyprinodontiformes</taxon>
        <taxon>Nothobranchiidae</taxon>
        <taxon>Nothobranchius</taxon>
    </lineage>
</organism>
<reference evidence="2" key="1">
    <citation type="submission" date="2016-05" db="EMBL/GenBank/DDBJ databases">
        <authorList>
            <person name="Lavstsen T."/>
            <person name="Jespersen J.S."/>
        </authorList>
    </citation>
    <scope>NUCLEOTIDE SEQUENCE</scope>
    <source>
        <tissue evidence="2">Brain</tissue>
    </source>
</reference>
<feature type="non-terminal residue" evidence="2">
    <location>
        <position position="1"/>
    </location>
</feature>
<dbReference type="AlphaFoldDB" id="A0A1A8CDT5"/>
<feature type="region of interest" description="Disordered" evidence="1">
    <location>
        <begin position="1"/>
        <end position="33"/>
    </location>
</feature>
<dbReference type="EMBL" id="HADZ01013000">
    <property type="protein sequence ID" value="SBP76941.1"/>
    <property type="molecule type" value="Transcribed_RNA"/>
</dbReference>
<evidence type="ECO:0000256" key="1">
    <source>
        <dbReference type="SAM" id="MobiDB-lite"/>
    </source>
</evidence>
<name>A0A1A8CDT5_NOTKA</name>
<evidence type="ECO:0000313" key="2">
    <source>
        <dbReference type="EMBL" id="SBP76941.1"/>
    </source>
</evidence>
<gene>
    <name evidence="2" type="primary">TUBGCP3</name>
</gene>
<protein>
    <submittedName>
        <fullName evidence="2">Tubulin, gamma complex associated protein 3</fullName>
    </submittedName>
</protein>
<feature type="non-terminal residue" evidence="2">
    <location>
        <position position="33"/>
    </location>
</feature>
<proteinExistence type="predicted"/>
<sequence>AASFGPRSSVPLRPGWLPGTPGHVRGTETSTTL</sequence>